<reference evidence="1" key="1">
    <citation type="submission" date="2018-05" db="EMBL/GenBank/DDBJ databases">
        <authorList>
            <person name="Lanie J.A."/>
            <person name="Ng W.-L."/>
            <person name="Kazmierczak K.M."/>
            <person name="Andrzejewski T.M."/>
            <person name="Davidsen T.M."/>
            <person name="Wayne K.J."/>
            <person name="Tettelin H."/>
            <person name="Glass J.I."/>
            <person name="Rusch D."/>
            <person name="Podicherti R."/>
            <person name="Tsui H.-C.T."/>
            <person name="Winkler M.E."/>
        </authorList>
    </citation>
    <scope>NUCLEOTIDE SEQUENCE</scope>
</reference>
<organism evidence="1">
    <name type="scientific">marine metagenome</name>
    <dbReference type="NCBI Taxonomy" id="408172"/>
    <lineage>
        <taxon>unclassified sequences</taxon>
        <taxon>metagenomes</taxon>
        <taxon>ecological metagenomes</taxon>
    </lineage>
</organism>
<gene>
    <name evidence="1" type="ORF">METZ01_LOCUS201235</name>
</gene>
<evidence type="ECO:0000313" key="1">
    <source>
        <dbReference type="EMBL" id="SVB48381.1"/>
    </source>
</evidence>
<protein>
    <submittedName>
        <fullName evidence="1">Uncharacterized protein</fullName>
    </submittedName>
</protein>
<sequence length="77" mass="8915">MAFQDQMGFCERSKRLYLTCGYKLDSRNWLTVCTPLPPKTTKFHRSFNKLVFGEGTPGEGHCLNQELTTLLFRIVGW</sequence>
<dbReference type="EMBL" id="UINC01043815">
    <property type="protein sequence ID" value="SVB48381.1"/>
    <property type="molecule type" value="Genomic_DNA"/>
</dbReference>
<proteinExistence type="predicted"/>
<accession>A0A382EEG9</accession>
<dbReference type="AlphaFoldDB" id="A0A382EEG9"/>
<name>A0A382EEG9_9ZZZZ</name>